<proteinExistence type="predicted"/>
<evidence type="ECO:0000313" key="2">
    <source>
        <dbReference type="EMBL" id="GAA1425495.1"/>
    </source>
</evidence>
<keyword evidence="3" id="KW-1185">Reference proteome</keyword>
<gene>
    <name evidence="2" type="ORF">GCM10009601_32570</name>
</gene>
<reference evidence="3" key="1">
    <citation type="journal article" date="2019" name="Int. J. Syst. Evol. Microbiol.">
        <title>The Global Catalogue of Microorganisms (GCM) 10K type strain sequencing project: providing services to taxonomists for standard genome sequencing and annotation.</title>
        <authorList>
            <consortium name="The Broad Institute Genomics Platform"/>
            <consortium name="The Broad Institute Genome Sequencing Center for Infectious Disease"/>
            <person name="Wu L."/>
            <person name="Ma J."/>
        </authorList>
    </citation>
    <scope>NUCLEOTIDE SEQUENCE [LARGE SCALE GENOMIC DNA]</scope>
    <source>
        <strain evidence="3">JCM 11756</strain>
    </source>
</reference>
<dbReference type="Proteomes" id="UP001500973">
    <property type="component" value="Unassembled WGS sequence"/>
</dbReference>
<name>A0ABP4JQD7_9ACTN</name>
<organism evidence="2 3">
    <name type="scientific">Streptomyces thermospinosisporus</name>
    <dbReference type="NCBI Taxonomy" id="161482"/>
    <lineage>
        <taxon>Bacteria</taxon>
        <taxon>Bacillati</taxon>
        <taxon>Actinomycetota</taxon>
        <taxon>Actinomycetes</taxon>
        <taxon>Kitasatosporales</taxon>
        <taxon>Streptomycetaceae</taxon>
        <taxon>Streptomyces</taxon>
    </lineage>
</organism>
<protein>
    <submittedName>
        <fullName evidence="2">Uncharacterized protein</fullName>
    </submittedName>
</protein>
<comment type="caution">
    <text evidence="2">The sequence shown here is derived from an EMBL/GenBank/DDBJ whole genome shotgun (WGS) entry which is preliminary data.</text>
</comment>
<sequence length="99" mass="10399">MYIVRRRLRGEFGGHEPGGGGEIDALGPLQAAVAAGRQQEGVDQLFRVAVGGEQVFADVGEVLGQRVGEADLKAGALDRPGPTAFSPRKGKLTEQVTTR</sequence>
<dbReference type="EMBL" id="BAAAIZ010000042">
    <property type="protein sequence ID" value="GAA1425495.1"/>
    <property type="molecule type" value="Genomic_DNA"/>
</dbReference>
<feature type="region of interest" description="Disordered" evidence="1">
    <location>
        <begin position="74"/>
        <end position="99"/>
    </location>
</feature>
<evidence type="ECO:0000256" key="1">
    <source>
        <dbReference type="SAM" id="MobiDB-lite"/>
    </source>
</evidence>
<evidence type="ECO:0000313" key="3">
    <source>
        <dbReference type="Proteomes" id="UP001500973"/>
    </source>
</evidence>
<accession>A0ABP4JQD7</accession>